<dbReference type="EMBL" id="HBFN01021513">
    <property type="protein sequence ID" value="CAD8798892.1"/>
    <property type="molecule type" value="Transcribed_RNA"/>
</dbReference>
<sequence>MSSSTAVIPAPGMAESLHLPGGGSNFDFEGWEEGGSDFSQTSSLSSTGGTAVDVKARRSRSEFINASHGREAGSLSPVASLRQCALTPGQQHTVKRSISPLRMRGQGKALAPKTGETQAVKRREGPQSDDEDEEEAIDDGFDTWRGLSGDDAKNNSLDEGFANLLVGNPATEMEGGDLAALLKPSDSMEEGLQALLKQAVPPK</sequence>
<feature type="region of interest" description="Disordered" evidence="1">
    <location>
        <begin position="86"/>
        <end position="157"/>
    </location>
</feature>
<feature type="compositionally biased region" description="Acidic residues" evidence="1">
    <location>
        <begin position="127"/>
        <end position="141"/>
    </location>
</feature>
<feature type="compositionally biased region" description="Low complexity" evidence="1">
    <location>
        <begin position="36"/>
        <end position="50"/>
    </location>
</feature>
<accession>A0A7S0VYN6</accession>
<dbReference type="AlphaFoldDB" id="A0A7S0VYN6"/>
<name>A0A7S0VYN6_9CRYP</name>
<evidence type="ECO:0000256" key="1">
    <source>
        <dbReference type="SAM" id="MobiDB-lite"/>
    </source>
</evidence>
<reference evidence="2" key="1">
    <citation type="submission" date="2021-01" db="EMBL/GenBank/DDBJ databases">
        <authorList>
            <person name="Corre E."/>
            <person name="Pelletier E."/>
            <person name="Niang G."/>
            <person name="Scheremetjew M."/>
            <person name="Finn R."/>
            <person name="Kale V."/>
            <person name="Holt S."/>
            <person name="Cochrane G."/>
            <person name="Meng A."/>
            <person name="Brown T."/>
            <person name="Cohen L."/>
        </authorList>
    </citation>
    <scope>NUCLEOTIDE SEQUENCE</scope>
    <source>
        <strain evidence="2">CCMP443</strain>
    </source>
</reference>
<protein>
    <submittedName>
        <fullName evidence="2">Uncharacterized protein</fullName>
    </submittedName>
</protein>
<gene>
    <name evidence="2" type="ORF">HTEP1355_LOCUS12533</name>
</gene>
<feature type="region of interest" description="Disordered" evidence="1">
    <location>
        <begin position="1"/>
        <end position="57"/>
    </location>
</feature>
<organism evidence="2">
    <name type="scientific">Hemiselmis tepida</name>
    <dbReference type="NCBI Taxonomy" id="464990"/>
    <lineage>
        <taxon>Eukaryota</taxon>
        <taxon>Cryptophyceae</taxon>
        <taxon>Cryptomonadales</taxon>
        <taxon>Hemiselmidaceae</taxon>
        <taxon>Hemiselmis</taxon>
    </lineage>
</organism>
<evidence type="ECO:0000313" key="2">
    <source>
        <dbReference type="EMBL" id="CAD8798892.1"/>
    </source>
</evidence>
<proteinExistence type="predicted"/>